<proteinExistence type="predicted"/>
<gene>
    <name evidence="1" type="ORF">CCR94_16505</name>
</gene>
<dbReference type="Proteomes" id="UP000239089">
    <property type="component" value="Unassembled WGS sequence"/>
</dbReference>
<accession>A0A2S6N2Z3</accession>
<name>A0A2S6N2Z3_9HYPH</name>
<dbReference type="RefSeq" id="WP_104508948.1">
    <property type="nucleotide sequence ID" value="NZ_JACIGC010000011.1"/>
</dbReference>
<comment type="caution">
    <text evidence="1">The sequence shown here is derived from an EMBL/GenBank/DDBJ whole genome shotgun (WGS) entry which is preliminary data.</text>
</comment>
<reference evidence="1 2" key="1">
    <citation type="journal article" date="2018" name="Arch. Microbiol.">
        <title>New insights into the metabolic potential of the phototrophic purple bacterium Rhodopila globiformis DSM 161(T) from its draft genome sequence and evidence for a vanadium-dependent nitrogenase.</title>
        <authorList>
            <person name="Imhoff J.F."/>
            <person name="Rahn T."/>
            <person name="Kunzel S."/>
            <person name="Neulinger S.C."/>
        </authorList>
    </citation>
    <scope>NUCLEOTIDE SEQUENCE [LARGE SCALE GENOMIC DNA]</scope>
    <source>
        <strain evidence="1 2">DSM 16996</strain>
    </source>
</reference>
<organism evidence="1 2">
    <name type="scientific">Rhodoblastus sphagnicola</name>
    <dbReference type="NCBI Taxonomy" id="333368"/>
    <lineage>
        <taxon>Bacteria</taxon>
        <taxon>Pseudomonadati</taxon>
        <taxon>Pseudomonadota</taxon>
        <taxon>Alphaproteobacteria</taxon>
        <taxon>Hyphomicrobiales</taxon>
        <taxon>Rhodoblastaceae</taxon>
        <taxon>Rhodoblastus</taxon>
    </lineage>
</organism>
<sequence length="113" mass="12205">MSSPSDDGRLAIYASIGKIEAELARLRDLVRQDEQVGIVHQAKILASLSVDAAEFLREVLGEAEPRQQIAQRTGIPGGTLKDYSTGRTLPPIDRFFSIMAAVADLNSPEIAAK</sequence>
<dbReference type="AlphaFoldDB" id="A0A2S6N2Z3"/>
<dbReference type="EMBL" id="NHSJ01000100">
    <property type="protein sequence ID" value="PPQ28991.1"/>
    <property type="molecule type" value="Genomic_DNA"/>
</dbReference>
<evidence type="ECO:0000313" key="1">
    <source>
        <dbReference type="EMBL" id="PPQ28991.1"/>
    </source>
</evidence>
<evidence type="ECO:0000313" key="2">
    <source>
        <dbReference type="Proteomes" id="UP000239089"/>
    </source>
</evidence>
<dbReference type="OrthoDB" id="581105at2"/>
<keyword evidence="2" id="KW-1185">Reference proteome</keyword>
<protein>
    <submittedName>
        <fullName evidence="1">Uncharacterized protein</fullName>
    </submittedName>
</protein>